<feature type="compositionally biased region" description="Polar residues" evidence="5">
    <location>
        <begin position="1"/>
        <end position="14"/>
    </location>
</feature>
<gene>
    <name evidence="8" type="ORF">L1F31_17210</name>
</gene>
<dbReference type="InterPro" id="IPR050932">
    <property type="entry name" value="TM2D1-3-like"/>
</dbReference>
<comment type="subcellular location">
    <subcellularLocation>
        <location evidence="1">Membrane</location>
        <topology evidence="1">Multi-pass membrane protein</topology>
    </subcellularLocation>
</comment>
<evidence type="ECO:0000256" key="2">
    <source>
        <dbReference type="ARBA" id="ARBA00022692"/>
    </source>
</evidence>
<dbReference type="RefSeq" id="WP_265418448.1">
    <property type="nucleotide sequence ID" value="NZ_CP093443.1"/>
</dbReference>
<evidence type="ECO:0000259" key="7">
    <source>
        <dbReference type="Pfam" id="PF05154"/>
    </source>
</evidence>
<evidence type="ECO:0000313" key="9">
    <source>
        <dbReference type="Proteomes" id="UP001064879"/>
    </source>
</evidence>
<evidence type="ECO:0000256" key="3">
    <source>
        <dbReference type="ARBA" id="ARBA00022989"/>
    </source>
</evidence>
<evidence type="ECO:0000256" key="5">
    <source>
        <dbReference type="SAM" id="MobiDB-lite"/>
    </source>
</evidence>
<evidence type="ECO:0000256" key="4">
    <source>
        <dbReference type="ARBA" id="ARBA00023136"/>
    </source>
</evidence>
<protein>
    <submittedName>
        <fullName evidence="8">TM2 domain-containing protein</fullName>
    </submittedName>
</protein>
<dbReference type="PANTHER" id="PTHR21016">
    <property type="entry name" value="BETA-AMYLOID BINDING PROTEIN-RELATED"/>
    <property type="match status" value="1"/>
</dbReference>
<evidence type="ECO:0000313" key="8">
    <source>
        <dbReference type="EMBL" id="UVI35832.1"/>
    </source>
</evidence>
<feature type="transmembrane region" description="Helical" evidence="6">
    <location>
        <begin position="89"/>
        <end position="114"/>
    </location>
</feature>
<keyword evidence="3 6" id="KW-1133">Transmembrane helix</keyword>
<dbReference type="InterPro" id="IPR007829">
    <property type="entry name" value="TM2"/>
</dbReference>
<reference evidence="8" key="1">
    <citation type="submission" date="2022-03" db="EMBL/GenBank/DDBJ databases">
        <title>Brevibacterium spongiae sp. nov., isolated from marine sponge.</title>
        <authorList>
            <person name="Li Z."/>
            <person name="Zhang M."/>
        </authorList>
    </citation>
    <scope>NUCLEOTIDE SEQUENCE</scope>
    <source>
        <strain evidence="8">WHS-Z9</strain>
    </source>
</reference>
<keyword evidence="9" id="KW-1185">Reference proteome</keyword>
<name>A0ABY5SMN6_9MICO</name>
<feature type="transmembrane region" description="Helical" evidence="6">
    <location>
        <begin position="126"/>
        <end position="151"/>
    </location>
</feature>
<keyword evidence="2 6" id="KW-0812">Transmembrane</keyword>
<feature type="transmembrane region" description="Helical" evidence="6">
    <location>
        <begin position="59"/>
        <end position="77"/>
    </location>
</feature>
<evidence type="ECO:0000256" key="1">
    <source>
        <dbReference type="ARBA" id="ARBA00004141"/>
    </source>
</evidence>
<organism evidence="8 9">
    <name type="scientific">Brevibacterium spongiae</name>
    <dbReference type="NCBI Taxonomy" id="2909672"/>
    <lineage>
        <taxon>Bacteria</taxon>
        <taxon>Bacillati</taxon>
        <taxon>Actinomycetota</taxon>
        <taxon>Actinomycetes</taxon>
        <taxon>Micrococcales</taxon>
        <taxon>Brevibacteriaceae</taxon>
        <taxon>Brevibacterium</taxon>
    </lineage>
</organism>
<sequence>MTATTEIPAISSSARADESTALHSPGESALPLSSVTPLSPLPPLGCDEAPDASGNRSFVVTWLLSLLFGFLGLDRFYTGRYSTGAMKALSLGGLGIWWIIDLGMVLAGGLRYGSSALRGYARDKEIAWIGTGLTLIVAYSLQVDALIGSLLTGLL</sequence>
<accession>A0ABY5SMN6</accession>
<dbReference type="Proteomes" id="UP001064879">
    <property type="component" value="Chromosome"/>
</dbReference>
<dbReference type="Pfam" id="PF05154">
    <property type="entry name" value="TM2"/>
    <property type="match status" value="1"/>
</dbReference>
<feature type="domain" description="TM2" evidence="7">
    <location>
        <begin position="55"/>
        <end position="102"/>
    </location>
</feature>
<dbReference type="PANTHER" id="PTHR21016:SF25">
    <property type="entry name" value="TM2 DOMAIN-CONTAINING PROTEIN DDB_G0277895-RELATED"/>
    <property type="match status" value="1"/>
</dbReference>
<feature type="region of interest" description="Disordered" evidence="5">
    <location>
        <begin position="1"/>
        <end position="33"/>
    </location>
</feature>
<keyword evidence="4 6" id="KW-0472">Membrane</keyword>
<proteinExistence type="predicted"/>
<dbReference type="EMBL" id="CP093443">
    <property type="protein sequence ID" value="UVI35832.1"/>
    <property type="molecule type" value="Genomic_DNA"/>
</dbReference>
<evidence type="ECO:0000256" key="6">
    <source>
        <dbReference type="SAM" id="Phobius"/>
    </source>
</evidence>